<accession>A0A8C7IER3</accession>
<dbReference type="PRINTS" id="PR00019">
    <property type="entry name" value="LEURICHRPT"/>
</dbReference>
<evidence type="ECO:0000313" key="9">
    <source>
        <dbReference type="Proteomes" id="UP000694557"/>
    </source>
</evidence>
<dbReference type="InterPro" id="IPR001611">
    <property type="entry name" value="Leu-rich_rpt"/>
</dbReference>
<dbReference type="GO" id="GO:0009966">
    <property type="term" value="P:regulation of signal transduction"/>
    <property type="evidence" value="ECO:0007669"/>
    <property type="project" value="UniProtKB-ARBA"/>
</dbReference>
<dbReference type="SUPFAM" id="SSF52047">
    <property type="entry name" value="RNI-like"/>
    <property type="match status" value="2"/>
</dbReference>
<dbReference type="GO" id="GO:0005737">
    <property type="term" value="C:cytoplasm"/>
    <property type="evidence" value="ECO:0007669"/>
    <property type="project" value="UniProtKB-SubCell"/>
</dbReference>
<dbReference type="KEGG" id="oki:109887594"/>
<reference evidence="8" key="1">
    <citation type="submission" date="2025-08" db="UniProtKB">
        <authorList>
            <consortium name="Ensembl"/>
        </authorList>
    </citation>
    <scope>IDENTIFICATION</scope>
</reference>
<dbReference type="SMART" id="SM00368">
    <property type="entry name" value="LRR_RI"/>
    <property type="match status" value="11"/>
</dbReference>
<dbReference type="SMART" id="SM00367">
    <property type="entry name" value="LRR_CC"/>
    <property type="match status" value="5"/>
</dbReference>
<evidence type="ECO:0000259" key="7">
    <source>
        <dbReference type="PROSITE" id="PS50837"/>
    </source>
</evidence>
<evidence type="ECO:0000313" key="8">
    <source>
        <dbReference type="Ensembl" id="ENSOKIP00005071523.1"/>
    </source>
</evidence>
<dbReference type="SMART" id="SM00369">
    <property type="entry name" value="LRR_TYP"/>
    <property type="match status" value="3"/>
</dbReference>
<protein>
    <submittedName>
        <fullName evidence="8">NACHT, LRR and PYD domains-containing protein 12-like</fullName>
    </submittedName>
</protein>
<sequence length="991" mass="111206">MKMFCPGKENRLTEQRKVSASHVGKLRNKLKAILKKKYQSPPGGETEHPFYIHCDLQYPPGESSKENQHEYILSEPGYRRRHQGTCSFRNSEVDEPIRTALTKGVSGIGKTSQVRMMILNWAEGKGNQEIQLIFPLPFRELNLLKERLSLIELLYEFFPELKEPGICNLENCRVGFFFDGLDEFRRPLDFKNSLIVTNVTEVSSVPTLLTNLINGNLLPSAAHIWITSRPAAVSRIPLQYIDRVSEIEGFTDSQKEEFFRRAINDENQAKAVITYLKNSKGLYNLCQIPFICSISASILEKQTYVPDKTCEPVALTPLFNDLLILLQMANHNVKIVNELGELALKQLVKGNTVFYEEDLRECNIDARVAALYAKGNIPIFREDIGLHQKKIYYFGHTTIQEFFGALRFLQSVDVQDENRAVNQKTQFERTLWFFRDATQLKSAVDMTLRSKTGHMDLFLRFLLGIAQNFNQMFSEAGFTSSTTLPEMLVYIKEKVLENPASPRTLNLLNCLRELKDYSLDNDSVHFLKTGIPPDAKYPPSHWSDLATLLVASESGPIDMLGLEVENRGDEELLRMLPVIKASQTATLSYHNLTEKSCECLGSALTSKVSNLKTLDLSFNTLKDSGVQLLAAGLAEPHCRLERLKLSGCRVKQNGFAALAKALKSNPSHLRELDLSGNEPEESGVFHLVDGLKVVKCELQILKLSNCKLGLELSRALAVLLIDNPRHLRELDVSMNDLGDRGVKLLMDILKSTQIYKLELYCCQLTEKCCENMFGCLLNIPSLRELNLSNNNLKDEGVKMLCNAFGLPACQLEKLNLASCGFTSGGCRCLVGGFSFSPTFLKQLDISRNHLGHSDVAFFLFLKTIRFSLETLRLSDCKMTELCCPELVEALRSSLTNLKELDLSGNELGDIGVKTLCMGLTSTTCKLERLFLRCCGITVKGCSSLALALKSSRSSITELGLMGNDTGEEGLRILSGIRDDPRYKLQTLEIND</sequence>
<dbReference type="InterPro" id="IPR007111">
    <property type="entry name" value="NACHT_NTPase"/>
</dbReference>
<dbReference type="InterPro" id="IPR027417">
    <property type="entry name" value="P-loop_NTPase"/>
</dbReference>
<dbReference type="Pfam" id="PF17779">
    <property type="entry name" value="WHD_NOD2"/>
    <property type="match status" value="1"/>
</dbReference>
<keyword evidence="6" id="KW-0067">ATP-binding</keyword>
<evidence type="ECO:0000256" key="2">
    <source>
        <dbReference type="ARBA" id="ARBA00022490"/>
    </source>
</evidence>
<dbReference type="InterPro" id="IPR032675">
    <property type="entry name" value="LRR_dom_sf"/>
</dbReference>
<gene>
    <name evidence="8" type="primary">LOC109887594</name>
</gene>
<proteinExistence type="predicted"/>
<evidence type="ECO:0000256" key="6">
    <source>
        <dbReference type="ARBA" id="ARBA00022840"/>
    </source>
</evidence>
<dbReference type="GO" id="GO:0005524">
    <property type="term" value="F:ATP binding"/>
    <property type="evidence" value="ECO:0007669"/>
    <property type="project" value="UniProtKB-KW"/>
</dbReference>
<dbReference type="Proteomes" id="UP000694557">
    <property type="component" value="Unassembled WGS sequence"/>
</dbReference>
<dbReference type="PANTHER" id="PTHR24106">
    <property type="entry name" value="NACHT, LRR AND CARD DOMAINS-CONTAINING"/>
    <property type="match status" value="1"/>
</dbReference>
<name>A0A8C7IER3_ONCKI</name>
<reference evidence="8" key="2">
    <citation type="submission" date="2025-09" db="UniProtKB">
        <authorList>
            <consortium name="Ensembl"/>
        </authorList>
    </citation>
    <scope>IDENTIFICATION</scope>
</reference>
<organism evidence="8 9">
    <name type="scientific">Oncorhynchus kisutch</name>
    <name type="common">Coho salmon</name>
    <name type="synonym">Salmo kisutch</name>
    <dbReference type="NCBI Taxonomy" id="8019"/>
    <lineage>
        <taxon>Eukaryota</taxon>
        <taxon>Metazoa</taxon>
        <taxon>Chordata</taxon>
        <taxon>Craniata</taxon>
        <taxon>Vertebrata</taxon>
        <taxon>Euteleostomi</taxon>
        <taxon>Actinopterygii</taxon>
        <taxon>Neopterygii</taxon>
        <taxon>Teleostei</taxon>
        <taxon>Protacanthopterygii</taxon>
        <taxon>Salmoniformes</taxon>
        <taxon>Salmonidae</taxon>
        <taxon>Salmoninae</taxon>
        <taxon>Oncorhynchus</taxon>
    </lineage>
</organism>
<dbReference type="AlphaFoldDB" id="A0A8C7IER3"/>
<keyword evidence="3" id="KW-0433">Leucine-rich repeat</keyword>
<evidence type="ECO:0000256" key="3">
    <source>
        <dbReference type="ARBA" id="ARBA00022614"/>
    </source>
</evidence>
<dbReference type="PROSITE" id="PS50837">
    <property type="entry name" value="NACHT"/>
    <property type="match status" value="1"/>
</dbReference>
<dbReference type="InterPro" id="IPR041267">
    <property type="entry name" value="NLRP_HD2"/>
</dbReference>
<dbReference type="PROSITE" id="PS51450">
    <property type="entry name" value="LRR"/>
    <property type="match status" value="2"/>
</dbReference>
<keyword evidence="4" id="KW-0677">Repeat</keyword>
<evidence type="ECO:0000256" key="4">
    <source>
        <dbReference type="ARBA" id="ARBA00022737"/>
    </source>
</evidence>
<dbReference type="InterPro" id="IPR003591">
    <property type="entry name" value="Leu-rich_rpt_typical-subtyp"/>
</dbReference>
<evidence type="ECO:0000256" key="5">
    <source>
        <dbReference type="ARBA" id="ARBA00022741"/>
    </source>
</evidence>
<dbReference type="Gene3D" id="3.80.10.10">
    <property type="entry name" value="Ribonuclease Inhibitor"/>
    <property type="match status" value="2"/>
</dbReference>
<dbReference type="InterPro" id="IPR006553">
    <property type="entry name" value="Leu-rich_rpt_Cys-con_subtyp"/>
</dbReference>
<evidence type="ECO:0000256" key="1">
    <source>
        <dbReference type="ARBA" id="ARBA00004496"/>
    </source>
</evidence>
<feature type="domain" description="NACHT" evidence="7">
    <location>
        <begin position="98"/>
        <end position="232"/>
    </location>
</feature>
<dbReference type="InterPro" id="IPR041075">
    <property type="entry name" value="NOD1/2_WH"/>
</dbReference>
<keyword evidence="9" id="KW-1185">Reference proteome</keyword>
<dbReference type="GeneTree" id="ENSGT01150000286911"/>
<dbReference type="Ensembl" id="ENSOKIT00005076209.1">
    <property type="protein sequence ID" value="ENSOKIP00005071523.1"/>
    <property type="gene ID" value="ENSOKIG00005030879.1"/>
</dbReference>
<dbReference type="Pfam" id="PF17776">
    <property type="entry name" value="NLRC4_HD2"/>
    <property type="match status" value="1"/>
</dbReference>
<dbReference type="InterPro" id="IPR051261">
    <property type="entry name" value="NLR"/>
</dbReference>
<dbReference type="Gene3D" id="3.40.50.300">
    <property type="entry name" value="P-loop containing nucleotide triphosphate hydrolases"/>
    <property type="match status" value="1"/>
</dbReference>
<dbReference type="RefSeq" id="XP_020334545.1">
    <property type="nucleotide sequence ID" value="XM_020478956.2"/>
</dbReference>
<dbReference type="GeneID" id="109887594"/>
<dbReference type="Pfam" id="PF13516">
    <property type="entry name" value="LRR_6"/>
    <property type="match status" value="5"/>
</dbReference>
<keyword evidence="5" id="KW-0547">Nucleotide-binding</keyword>
<comment type="subcellular location">
    <subcellularLocation>
        <location evidence="1">Cytoplasm</location>
    </subcellularLocation>
</comment>
<dbReference type="Pfam" id="PF05729">
    <property type="entry name" value="NACHT"/>
    <property type="match status" value="1"/>
</dbReference>
<keyword evidence="2" id="KW-0963">Cytoplasm</keyword>